<reference evidence="2 3" key="1">
    <citation type="submission" date="2017-03" db="EMBL/GenBank/DDBJ databases">
        <title>Draft Genome sequence of Marispirochaeta sp. strain JC444.</title>
        <authorList>
            <person name="Shivani Y."/>
            <person name="Subhash Y."/>
            <person name="Sasikala C."/>
            <person name="Ramana C."/>
        </authorList>
    </citation>
    <scope>NUCLEOTIDE SEQUENCE [LARGE SCALE GENOMIC DNA]</scope>
    <source>
        <strain evidence="2 3">JC444</strain>
    </source>
</reference>
<comment type="caution">
    <text evidence="2">The sequence shown here is derived from an EMBL/GenBank/DDBJ whole genome shotgun (WGS) entry which is preliminary data.</text>
</comment>
<gene>
    <name evidence="2" type="ORF">B4O97_03605</name>
</gene>
<accession>A0A1Y1S1B4</accession>
<dbReference type="RefSeq" id="WP_083048413.1">
    <property type="nucleotide sequence ID" value="NZ_MWQY01000003.1"/>
</dbReference>
<dbReference type="STRING" id="1963862.B4O97_03605"/>
<organism evidence="2 3">
    <name type="scientific">Marispirochaeta aestuarii</name>
    <dbReference type="NCBI Taxonomy" id="1963862"/>
    <lineage>
        <taxon>Bacteria</taxon>
        <taxon>Pseudomonadati</taxon>
        <taxon>Spirochaetota</taxon>
        <taxon>Spirochaetia</taxon>
        <taxon>Spirochaetales</taxon>
        <taxon>Spirochaetaceae</taxon>
        <taxon>Marispirochaeta</taxon>
    </lineage>
</organism>
<dbReference type="EMBL" id="MWQY01000003">
    <property type="protein sequence ID" value="ORC37288.1"/>
    <property type="molecule type" value="Genomic_DNA"/>
</dbReference>
<proteinExistence type="predicted"/>
<keyword evidence="3" id="KW-1185">Reference proteome</keyword>
<evidence type="ECO:0000313" key="2">
    <source>
        <dbReference type="EMBL" id="ORC37288.1"/>
    </source>
</evidence>
<dbReference type="AlphaFoldDB" id="A0A1Y1S1B4"/>
<name>A0A1Y1S1B4_9SPIO</name>
<sequence length="73" mass="8390">MSKYVSKTSSGSPRDKTKATPKQNKWRDPFFIRANLDRMFGNRAPTRYQYKSIMAAKRPVIIDQGAVKAVKVR</sequence>
<feature type="region of interest" description="Disordered" evidence="1">
    <location>
        <begin position="1"/>
        <end position="25"/>
    </location>
</feature>
<protein>
    <submittedName>
        <fullName evidence="2">Uncharacterized protein</fullName>
    </submittedName>
</protein>
<evidence type="ECO:0000256" key="1">
    <source>
        <dbReference type="SAM" id="MobiDB-lite"/>
    </source>
</evidence>
<dbReference type="Proteomes" id="UP000192343">
    <property type="component" value="Unassembled WGS sequence"/>
</dbReference>
<evidence type="ECO:0000313" key="3">
    <source>
        <dbReference type="Proteomes" id="UP000192343"/>
    </source>
</evidence>
<feature type="compositionally biased region" description="Polar residues" evidence="1">
    <location>
        <begin position="1"/>
        <end position="12"/>
    </location>
</feature>